<comment type="caution">
    <text evidence="2">The sequence shown here is derived from an EMBL/GenBank/DDBJ whole genome shotgun (WGS) entry which is preliminary data.</text>
</comment>
<feature type="transmembrane region" description="Helical" evidence="1">
    <location>
        <begin position="107"/>
        <end position="124"/>
    </location>
</feature>
<name>A0A9W6C9J9_9FIRM</name>
<evidence type="ECO:0000313" key="2">
    <source>
        <dbReference type="EMBL" id="GLG05909.1"/>
    </source>
</evidence>
<dbReference type="InterPro" id="IPR021215">
    <property type="entry name" value="DUF2752"/>
</dbReference>
<evidence type="ECO:0000313" key="3">
    <source>
        <dbReference type="Proteomes" id="UP001145145"/>
    </source>
</evidence>
<organism evidence="2 3">
    <name type="scientific">Sellimonas catena</name>
    <dbReference type="NCBI Taxonomy" id="2994035"/>
    <lineage>
        <taxon>Bacteria</taxon>
        <taxon>Bacillati</taxon>
        <taxon>Bacillota</taxon>
        <taxon>Clostridia</taxon>
        <taxon>Lachnospirales</taxon>
        <taxon>Lachnospiraceae</taxon>
        <taxon>Sellimonas</taxon>
    </lineage>
</organism>
<evidence type="ECO:0000256" key="1">
    <source>
        <dbReference type="SAM" id="Phobius"/>
    </source>
</evidence>
<accession>A0A9W6C9J9</accession>
<protein>
    <recommendedName>
        <fullName evidence="4">DUF2752 domain-containing protein</fullName>
    </recommendedName>
</protein>
<dbReference type="AlphaFoldDB" id="A0A9W6C9J9"/>
<feature type="transmembrane region" description="Helical" evidence="1">
    <location>
        <begin position="21"/>
        <end position="39"/>
    </location>
</feature>
<gene>
    <name evidence="2" type="ORF">Selli1_30830</name>
</gene>
<keyword evidence="1" id="KW-0472">Membrane</keyword>
<evidence type="ECO:0008006" key="4">
    <source>
        <dbReference type="Google" id="ProtNLM"/>
    </source>
</evidence>
<keyword evidence="3" id="KW-1185">Reference proteome</keyword>
<dbReference type="Proteomes" id="UP001145145">
    <property type="component" value="Unassembled WGS sequence"/>
</dbReference>
<dbReference type="RefSeq" id="WP_281873856.1">
    <property type="nucleotide sequence ID" value="NZ_BSBO01000040.1"/>
</dbReference>
<proteinExistence type="predicted"/>
<dbReference type="EMBL" id="BSBO01000040">
    <property type="protein sequence ID" value="GLG05909.1"/>
    <property type="molecule type" value="Genomic_DNA"/>
</dbReference>
<reference evidence="2 3" key="1">
    <citation type="journal article" date="2023" name="Int. J. Syst. Evol. Microbiol.">
        <title>Sellimonas catena sp. nov., isolated from human faeces.</title>
        <authorList>
            <person name="Hisatomi A."/>
            <person name="Ohkuma M."/>
            <person name="Sakamoto M."/>
        </authorList>
    </citation>
    <scope>NUCLEOTIDE SEQUENCE [LARGE SCALE GENOMIC DNA]</scope>
    <source>
        <strain evidence="2 3">12EGH17</strain>
    </source>
</reference>
<feature type="transmembrane region" description="Helical" evidence="1">
    <location>
        <begin position="75"/>
        <end position="95"/>
    </location>
</feature>
<keyword evidence="1" id="KW-0812">Transmembrane</keyword>
<sequence length="152" mass="17853">MSRKKRLMESIRMIKADLWSIRYVILVLAVYFFLAWNFFYSSCPFVMVTGLPCPGCGLSRAGFCLLRGEFADAWYLNPFIYGIAFLATAFVIRRYVLQKEVRSLQKWLILLLAGMLVFYIYRMIRYFPGESPMSYYPGNLLNRIYQALGRIM</sequence>
<keyword evidence="1" id="KW-1133">Transmembrane helix</keyword>
<dbReference type="Pfam" id="PF10825">
    <property type="entry name" value="DUF2752"/>
    <property type="match status" value="1"/>
</dbReference>